<feature type="site" description="Transition state stabilizer" evidence="7">
    <location>
        <position position="31"/>
    </location>
</feature>
<dbReference type="EC" id="2.7.7.60" evidence="7"/>
<organism evidence="8 9">
    <name type="scientific">Candidatus Auribacter fodinae</name>
    <dbReference type="NCBI Taxonomy" id="2093366"/>
    <lineage>
        <taxon>Bacteria</taxon>
        <taxon>Pseudomonadati</taxon>
        <taxon>Candidatus Auribacterota</taxon>
        <taxon>Candidatus Auribacteria</taxon>
        <taxon>Candidatus Auribacterales</taxon>
        <taxon>Candidatus Auribacteraceae</taxon>
        <taxon>Candidatus Auribacter</taxon>
    </lineage>
</organism>
<evidence type="ECO:0000256" key="1">
    <source>
        <dbReference type="ARBA" id="ARBA00001282"/>
    </source>
</evidence>
<proteinExistence type="inferred from homology"/>
<feature type="site" description="Transition state stabilizer" evidence="7">
    <location>
        <position position="24"/>
    </location>
</feature>
<dbReference type="GO" id="GO:0019288">
    <property type="term" value="P:isopentenyl diphosphate biosynthetic process, methylerythritol 4-phosphate pathway"/>
    <property type="evidence" value="ECO:0007669"/>
    <property type="project" value="UniProtKB-UniRule"/>
</dbReference>
<dbReference type="UniPathway" id="UPA00056">
    <property type="reaction ID" value="UER00093"/>
</dbReference>
<evidence type="ECO:0000313" key="9">
    <source>
        <dbReference type="Proteomes" id="UP000266426"/>
    </source>
</evidence>
<reference evidence="8 9" key="1">
    <citation type="journal article" date="2017" name="ISME J.">
        <title>Energy and carbon metabolisms in a deep terrestrial subsurface fluid microbial community.</title>
        <authorList>
            <person name="Momper L."/>
            <person name="Jungbluth S.P."/>
            <person name="Lee M.D."/>
            <person name="Amend J.P."/>
        </authorList>
    </citation>
    <scope>NUCLEOTIDE SEQUENCE [LARGE SCALE GENOMIC DNA]</scope>
    <source>
        <strain evidence="8">SURF_26</strain>
    </source>
</reference>
<keyword evidence="4 7" id="KW-0808">Transferase</keyword>
<comment type="similarity">
    <text evidence="3 7">Belongs to the IspD/TarI cytidylyltransferase family. IspD subfamily.</text>
</comment>
<accession>A0A3A4QVI9</accession>
<comment type="catalytic activity">
    <reaction evidence="1 7">
        <text>2-C-methyl-D-erythritol 4-phosphate + CTP + H(+) = 4-CDP-2-C-methyl-D-erythritol + diphosphate</text>
        <dbReference type="Rhea" id="RHEA:13429"/>
        <dbReference type="ChEBI" id="CHEBI:15378"/>
        <dbReference type="ChEBI" id="CHEBI:33019"/>
        <dbReference type="ChEBI" id="CHEBI:37563"/>
        <dbReference type="ChEBI" id="CHEBI:57823"/>
        <dbReference type="ChEBI" id="CHEBI:58262"/>
        <dbReference type="EC" id="2.7.7.60"/>
    </reaction>
</comment>
<dbReference type="InterPro" id="IPR050088">
    <property type="entry name" value="IspD/TarI_cytidylyltransf_bact"/>
</dbReference>
<dbReference type="PANTHER" id="PTHR32125:SF4">
    <property type="entry name" value="2-C-METHYL-D-ERYTHRITOL 4-PHOSPHATE CYTIDYLYLTRANSFERASE, CHLOROPLASTIC"/>
    <property type="match status" value="1"/>
</dbReference>
<dbReference type="HAMAP" id="MF_00108">
    <property type="entry name" value="IspD"/>
    <property type="match status" value="1"/>
</dbReference>
<evidence type="ECO:0000313" key="8">
    <source>
        <dbReference type="EMBL" id="RJP56283.1"/>
    </source>
</evidence>
<dbReference type="InterPro" id="IPR001228">
    <property type="entry name" value="IspD"/>
</dbReference>
<dbReference type="EMBL" id="QZJZ01000097">
    <property type="protein sequence ID" value="RJP56283.1"/>
    <property type="molecule type" value="Genomic_DNA"/>
</dbReference>
<dbReference type="GO" id="GO:0050518">
    <property type="term" value="F:2-C-methyl-D-erythritol 4-phosphate cytidylyltransferase activity"/>
    <property type="evidence" value="ECO:0007669"/>
    <property type="project" value="UniProtKB-UniRule"/>
</dbReference>
<dbReference type="FunFam" id="3.90.550.10:FF:000003">
    <property type="entry name" value="2-C-methyl-D-erythritol 4-phosphate cytidylyltransferase"/>
    <property type="match status" value="1"/>
</dbReference>
<dbReference type="InterPro" id="IPR029044">
    <property type="entry name" value="Nucleotide-diphossugar_trans"/>
</dbReference>
<evidence type="ECO:0000256" key="7">
    <source>
        <dbReference type="HAMAP-Rule" id="MF_00108"/>
    </source>
</evidence>
<dbReference type="SUPFAM" id="SSF53448">
    <property type="entry name" value="Nucleotide-diphospho-sugar transferases"/>
    <property type="match status" value="1"/>
</dbReference>
<dbReference type="PROSITE" id="PS01295">
    <property type="entry name" value="ISPD"/>
    <property type="match status" value="1"/>
</dbReference>
<dbReference type="Pfam" id="PF01128">
    <property type="entry name" value="IspD"/>
    <property type="match status" value="1"/>
</dbReference>
<evidence type="ECO:0000256" key="4">
    <source>
        <dbReference type="ARBA" id="ARBA00022679"/>
    </source>
</evidence>
<dbReference type="NCBIfam" id="TIGR00453">
    <property type="entry name" value="ispD"/>
    <property type="match status" value="1"/>
</dbReference>
<keyword evidence="6 7" id="KW-0414">Isoprene biosynthesis</keyword>
<gene>
    <name evidence="7 8" type="primary">ispD</name>
    <name evidence="8" type="ORF">C4541_12505</name>
</gene>
<dbReference type="InterPro" id="IPR018294">
    <property type="entry name" value="ISPD_synthase_CS"/>
</dbReference>
<keyword evidence="5 7" id="KW-0548">Nucleotidyltransferase</keyword>
<dbReference type="Proteomes" id="UP000266426">
    <property type="component" value="Unassembled WGS sequence"/>
</dbReference>
<sequence length="244" mass="26849">MNIFKSGNNMKNYAVVVAAGSGNRMGSATPKQYLLLNNTPILVHTLRRLSSMPGLSGIILVTGKDSVSYCEGEIVSKFSLGRVMRVIEGGEMRQDSVYNGLSVLQAFSPDIVMVHDGVRPFFSDRLFSELMDAAIQVGAAIPGVPIVSTVKSVSNELLVEKTIPRDKLWAVQTPQAFQYELLMQAYELVRKRNAVVTDEAMAVELLGHDVKMVKGDSENIKITTPVDLTIAQHILQQWEKEHCA</sequence>
<dbReference type="Gene3D" id="3.90.550.10">
    <property type="entry name" value="Spore Coat Polysaccharide Biosynthesis Protein SpsA, Chain A"/>
    <property type="match status" value="1"/>
</dbReference>
<name>A0A3A4QVI9_9BACT</name>
<dbReference type="AlphaFoldDB" id="A0A3A4QVI9"/>
<comment type="function">
    <text evidence="7">Catalyzes the formation of 4-diphosphocytidyl-2-C-methyl-D-erythritol from CTP and 2-C-methyl-D-erythritol 4-phosphate (MEP).</text>
</comment>
<feature type="site" description="Positions MEP for the nucleophilic attack" evidence="7">
    <location>
        <position position="165"/>
    </location>
</feature>
<protein>
    <recommendedName>
        <fullName evidence="7">2-C-methyl-D-erythritol 4-phosphate cytidylyltransferase</fullName>
        <ecNumber evidence="7">2.7.7.60</ecNumber>
    </recommendedName>
    <alternativeName>
        <fullName evidence="7">4-diphosphocytidyl-2C-methyl-D-erythritol synthase</fullName>
    </alternativeName>
    <alternativeName>
        <fullName evidence="7">MEP cytidylyltransferase</fullName>
        <shortName evidence="7">MCT</shortName>
    </alternativeName>
</protein>
<dbReference type="CDD" id="cd02516">
    <property type="entry name" value="CDP-ME_synthetase"/>
    <property type="match status" value="1"/>
</dbReference>
<evidence type="ECO:0000256" key="6">
    <source>
        <dbReference type="ARBA" id="ARBA00023229"/>
    </source>
</evidence>
<dbReference type="InterPro" id="IPR034683">
    <property type="entry name" value="IspD/TarI"/>
</dbReference>
<evidence type="ECO:0000256" key="3">
    <source>
        <dbReference type="ARBA" id="ARBA00009789"/>
    </source>
</evidence>
<comment type="caution">
    <text evidence="8">The sequence shown here is derived from an EMBL/GenBank/DDBJ whole genome shotgun (WGS) entry which is preliminary data.</text>
</comment>
<feature type="site" description="Positions MEP for the nucleophilic attack" evidence="7">
    <location>
        <position position="221"/>
    </location>
</feature>
<evidence type="ECO:0000256" key="5">
    <source>
        <dbReference type="ARBA" id="ARBA00022695"/>
    </source>
</evidence>
<dbReference type="PANTHER" id="PTHR32125">
    <property type="entry name" value="2-C-METHYL-D-ERYTHRITOL 4-PHOSPHATE CYTIDYLYLTRANSFERASE, CHLOROPLASTIC"/>
    <property type="match status" value="1"/>
</dbReference>
<comment type="pathway">
    <text evidence="2 7">Isoprenoid biosynthesis; isopentenyl diphosphate biosynthesis via DXP pathway; isopentenyl diphosphate from 1-deoxy-D-xylulose 5-phosphate: step 2/6.</text>
</comment>
<evidence type="ECO:0000256" key="2">
    <source>
        <dbReference type="ARBA" id="ARBA00004787"/>
    </source>
</evidence>